<name>A0A2P2JDR9_RHIMU</name>
<accession>A0A2P2JDR9</accession>
<organism evidence="1">
    <name type="scientific">Rhizophora mucronata</name>
    <name type="common">Asiatic mangrove</name>
    <dbReference type="NCBI Taxonomy" id="61149"/>
    <lineage>
        <taxon>Eukaryota</taxon>
        <taxon>Viridiplantae</taxon>
        <taxon>Streptophyta</taxon>
        <taxon>Embryophyta</taxon>
        <taxon>Tracheophyta</taxon>
        <taxon>Spermatophyta</taxon>
        <taxon>Magnoliopsida</taxon>
        <taxon>eudicotyledons</taxon>
        <taxon>Gunneridae</taxon>
        <taxon>Pentapetalae</taxon>
        <taxon>rosids</taxon>
        <taxon>fabids</taxon>
        <taxon>Malpighiales</taxon>
        <taxon>Rhizophoraceae</taxon>
        <taxon>Rhizophora</taxon>
    </lineage>
</organism>
<dbReference type="EMBL" id="GGEC01011132">
    <property type="protein sequence ID" value="MBW91615.1"/>
    <property type="molecule type" value="Transcribed_RNA"/>
</dbReference>
<sequence length="417" mass="47783">MTGKHGNKIKLNNRTHLFLYQLVGTWGQILFPKPWKEFRLWYDEHKAKGLKPFLDGMVTNGWYKKLGERIWTPWFIKFVHSKGYFNIYTNFQHEGALSVSHRDAGVNYGKTAGPDSHLLDKSSFDFNYMEMQPLSSLKWYDFCFREVLPGRVVRTLDELGSVLLSVQSQRTIIVVSIFDASEIVARNLLCHFERLNIQNYIFIGPPSDFLSDLARRGHPVIDAGKLLDSIKPQKLLNFEDSSKKLMTDIIVKACIIKKCLEVGYDSWTVDANVLFGKNDPFQEFSNLINDFYVGKTMDFFFAKSSPSARSIWSDVFLDKVASTVSQTSIPRERRNFVSIVGKLLEQNGVRIGSVDETTFGMKIDSNGFNQSFLENGKKMVYWSKEMGLDSIKKKLDELSMWVVDVDSSCMAVICHQS</sequence>
<reference evidence="1" key="1">
    <citation type="submission" date="2018-02" db="EMBL/GenBank/DDBJ databases">
        <title>Rhizophora mucronata_Transcriptome.</title>
        <authorList>
            <person name="Meera S.P."/>
            <person name="Sreeshan A."/>
            <person name="Augustine A."/>
        </authorList>
    </citation>
    <scope>NUCLEOTIDE SEQUENCE</scope>
    <source>
        <tissue evidence="1">Leaf</tissue>
    </source>
</reference>
<dbReference type="AlphaFoldDB" id="A0A2P2JDR9"/>
<protein>
    <submittedName>
        <fullName evidence="1">Uncharacterized protein</fullName>
    </submittedName>
</protein>
<dbReference type="PANTHER" id="PTHR33604:SF3">
    <property type="entry name" value="OSJNBA0004B13.7 PROTEIN"/>
    <property type="match status" value="1"/>
</dbReference>
<evidence type="ECO:0000313" key="1">
    <source>
        <dbReference type="EMBL" id="MBW91615.1"/>
    </source>
</evidence>
<dbReference type="PANTHER" id="PTHR33604">
    <property type="entry name" value="OSJNBA0004B13.7 PROTEIN"/>
    <property type="match status" value="1"/>
</dbReference>
<proteinExistence type="predicted"/>